<evidence type="ECO:0000256" key="6">
    <source>
        <dbReference type="ARBA" id="ARBA00023014"/>
    </source>
</evidence>
<dbReference type="SUPFAM" id="SSF140914">
    <property type="entry name" value="PriB N-terminal domain-like"/>
    <property type="match status" value="1"/>
</dbReference>
<comment type="similarity">
    <text evidence="7">Belongs to the eukaryotic-type primase large subunit family.</text>
</comment>
<evidence type="ECO:0000256" key="5">
    <source>
        <dbReference type="ARBA" id="ARBA00023004"/>
    </source>
</evidence>
<keyword evidence="3 7" id="KW-0235">DNA replication</keyword>
<name>A0AAX4L290_9CREN</name>
<dbReference type="InterPro" id="IPR023642">
    <property type="entry name" value="DNA_primase_lsu_PriL"/>
</dbReference>
<evidence type="ECO:0000256" key="3">
    <source>
        <dbReference type="ARBA" id="ARBA00022705"/>
    </source>
</evidence>
<organism evidence="9 10">
    <name type="scientific">Sulfolobus tengchongensis</name>
    <dbReference type="NCBI Taxonomy" id="207809"/>
    <lineage>
        <taxon>Archaea</taxon>
        <taxon>Thermoproteota</taxon>
        <taxon>Thermoprotei</taxon>
        <taxon>Sulfolobales</taxon>
        <taxon>Sulfolobaceae</taxon>
        <taxon>Sulfolobus</taxon>
    </lineage>
</organism>
<comment type="subunit">
    <text evidence="7">Heterodimer of a small subunit (PriS) and a large subunit (PriL).</text>
</comment>
<dbReference type="Pfam" id="PF04104">
    <property type="entry name" value="DNA_primase_lrg"/>
    <property type="match status" value="1"/>
</dbReference>
<dbReference type="GO" id="GO:0051539">
    <property type="term" value="F:4 iron, 4 sulfur cluster binding"/>
    <property type="evidence" value="ECO:0007669"/>
    <property type="project" value="UniProtKB-UniRule"/>
</dbReference>
<dbReference type="AlphaFoldDB" id="A0AAX4L290"/>
<evidence type="ECO:0000256" key="7">
    <source>
        <dbReference type="HAMAP-Rule" id="MF_00701"/>
    </source>
</evidence>
<dbReference type="NCBIfam" id="NF007127">
    <property type="entry name" value="PRK09568.1"/>
    <property type="match status" value="1"/>
</dbReference>
<dbReference type="InterPro" id="IPR058560">
    <property type="entry name" value="DNA_primase_C"/>
</dbReference>
<accession>A0AAX4L290</accession>
<evidence type="ECO:0000313" key="10">
    <source>
        <dbReference type="Proteomes" id="UP001432202"/>
    </source>
</evidence>
<feature type="binding site" evidence="7">
    <location>
        <position position="293"/>
    </location>
    <ligand>
        <name>[4Fe-4S] cluster</name>
        <dbReference type="ChEBI" id="CHEBI:49883"/>
    </ligand>
</feature>
<dbReference type="GO" id="GO:1990077">
    <property type="term" value="C:primosome complex"/>
    <property type="evidence" value="ECO:0007669"/>
    <property type="project" value="UniProtKB-KW"/>
</dbReference>
<dbReference type="CDD" id="cd06560">
    <property type="entry name" value="PriL"/>
    <property type="match status" value="1"/>
</dbReference>
<dbReference type="Proteomes" id="UP001432202">
    <property type="component" value="Chromosome"/>
</dbReference>
<keyword evidence="5 7" id="KW-0408">Iron</keyword>
<evidence type="ECO:0000256" key="4">
    <source>
        <dbReference type="ARBA" id="ARBA00022723"/>
    </source>
</evidence>
<proteinExistence type="inferred from homology"/>
<dbReference type="EMBL" id="CP146016">
    <property type="protein sequence ID" value="WWQ60221.1"/>
    <property type="molecule type" value="Genomic_DNA"/>
</dbReference>
<gene>
    <name evidence="7 9" type="primary">priL</name>
    <name evidence="9" type="ORF">V6M85_12345</name>
</gene>
<dbReference type="HAMAP" id="MF_00701">
    <property type="entry name" value="DNA_primase_lrg_arc"/>
    <property type="match status" value="1"/>
</dbReference>
<keyword evidence="10" id="KW-1185">Reference proteome</keyword>
<dbReference type="GO" id="GO:0006269">
    <property type="term" value="P:DNA replication, synthesis of primer"/>
    <property type="evidence" value="ECO:0007669"/>
    <property type="project" value="UniProtKB-UniRule"/>
</dbReference>
<evidence type="ECO:0000259" key="8">
    <source>
        <dbReference type="Pfam" id="PF04104"/>
    </source>
</evidence>
<reference evidence="9 10" key="1">
    <citation type="submission" date="2024-02" db="EMBL/GenBank/DDBJ databases">
        <title>STSV induces naive adaptation in Sulfolobus.</title>
        <authorList>
            <person name="Xiang X."/>
            <person name="Song M."/>
        </authorList>
    </citation>
    <scope>NUCLEOTIDE SEQUENCE [LARGE SCALE GENOMIC DNA]</scope>
    <source>
        <strain evidence="9 10">RT2</strain>
    </source>
</reference>
<feature type="domain" description="DNA primase large subunit C-terminal" evidence="8">
    <location>
        <begin position="209"/>
        <end position="292"/>
    </location>
</feature>
<feature type="binding site" evidence="7">
    <location>
        <position position="280"/>
    </location>
    <ligand>
        <name>[4Fe-4S] cluster</name>
        <dbReference type="ChEBI" id="CHEBI:49883"/>
    </ligand>
</feature>
<dbReference type="GeneID" id="89337572"/>
<keyword evidence="6 7" id="KW-0411">Iron-sulfur</keyword>
<comment type="function">
    <text evidence="7">Regulatory subunit of DNA primase, an RNA polymerase that catalyzes the synthesis of short RNA molecules used as primers for DNA polymerase during DNA replication. Stabilizes and modulates the activity of the small subunit, increasing the rate of DNA synthesis, and conferring RNA synthesis capability. The DNA polymerase activity may enable DNA primase to also catalyze primer extension after primer synthesis. May also play a role in DNA repair.</text>
</comment>
<keyword evidence="4 7" id="KW-0479">Metal-binding</keyword>
<comment type="cofactor">
    <cofactor evidence="7">
        <name>[4Fe-4S] cluster</name>
        <dbReference type="ChEBI" id="CHEBI:49883"/>
    </cofactor>
    <text evidence="7">Binds 1 [4Fe-4S] cluster.</text>
</comment>
<keyword evidence="2 7" id="KW-0639">Primosome</keyword>
<sequence>MVLDVKKYPFTKSLEDELRKYGGGITLTDLLLSDSEIIDQAKDRIQKAIANENLPHYTMYREPVLVFYTTLLSLAILNDAKLIRKYAYEEAKQFRILLLNESEENLIELSRLLNIKINRCTPIKFNLEKGKRIIQKEFCVHFIDYLRYTKNMSEEWKLSKQVLQKGYVYLTKNQLSDIIVENIRNKIVEMIKPLNLKEIPEKLKSLIERKRTIPPCIENILNKEQLNEEEIRTLITFYIDIGKGLNSITAIMKKWNLTNVRDLYKKYRGSGRTKYIVYSCEKMKQLGLCVSNCNVKNPLQLYFLNNEYTT</sequence>
<dbReference type="Pfam" id="PF26466">
    <property type="entry name" value="DNA_primase_lrg_N"/>
    <property type="match status" value="1"/>
</dbReference>
<dbReference type="GO" id="GO:0003899">
    <property type="term" value="F:DNA-directed RNA polymerase activity"/>
    <property type="evidence" value="ECO:0007669"/>
    <property type="project" value="InterPro"/>
</dbReference>
<keyword evidence="1 7" id="KW-0004">4Fe-4S</keyword>
<feature type="binding site" evidence="7">
    <location>
        <position position="216"/>
    </location>
    <ligand>
        <name>[4Fe-4S] cluster</name>
        <dbReference type="ChEBI" id="CHEBI:49883"/>
    </ligand>
</feature>
<evidence type="ECO:0000256" key="2">
    <source>
        <dbReference type="ARBA" id="ARBA00022515"/>
    </source>
</evidence>
<evidence type="ECO:0000313" key="9">
    <source>
        <dbReference type="EMBL" id="WWQ60221.1"/>
    </source>
</evidence>
<dbReference type="GO" id="GO:0046872">
    <property type="term" value="F:metal ion binding"/>
    <property type="evidence" value="ECO:0007669"/>
    <property type="project" value="UniProtKB-KW"/>
</dbReference>
<evidence type="ECO:0000256" key="1">
    <source>
        <dbReference type="ARBA" id="ARBA00022485"/>
    </source>
</evidence>
<dbReference type="RefSeq" id="WP_338600645.1">
    <property type="nucleotide sequence ID" value="NZ_CP146016.1"/>
</dbReference>
<protein>
    <recommendedName>
        <fullName evidence="7">DNA primase large subunit PriL</fullName>
    </recommendedName>
</protein>
<feature type="binding site" evidence="7">
    <location>
        <position position="289"/>
    </location>
    <ligand>
        <name>[4Fe-4S] cluster</name>
        <dbReference type="ChEBI" id="CHEBI:49883"/>
    </ligand>
</feature>